<dbReference type="RefSeq" id="WP_153248937.1">
    <property type="nucleotide sequence ID" value="NZ_CP044205.1"/>
</dbReference>
<proteinExistence type="predicted"/>
<sequence length="80" mass="8852">MNIPEHFHAHAGELIAIEQEAAIKRNYWAVALGIKPKIDGNSYCFLWGDDLQSGVCGFGDTPIAAMHDFDRAMYAKARGE</sequence>
<protein>
    <submittedName>
        <fullName evidence="1">Uncharacterized protein</fullName>
    </submittedName>
</protein>
<keyword evidence="2" id="KW-1185">Reference proteome</keyword>
<evidence type="ECO:0000313" key="1">
    <source>
        <dbReference type="EMBL" id="QFY42948.1"/>
    </source>
</evidence>
<accession>A0A5Q0BLF4</accession>
<dbReference type="AlphaFoldDB" id="A0A5Q0BLF4"/>
<dbReference type="OrthoDB" id="7068772at2"/>
<organism evidence="1 2">
    <name type="scientific">Candidatus Methylospira mobilis</name>
    <dbReference type="NCBI Taxonomy" id="1808979"/>
    <lineage>
        <taxon>Bacteria</taxon>
        <taxon>Pseudomonadati</taxon>
        <taxon>Pseudomonadota</taxon>
        <taxon>Gammaproteobacteria</taxon>
        <taxon>Methylococcales</taxon>
        <taxon>Methylococcaceae</taxon>
        <taxon>Candidatus Methylospira</taxon>
    </lineage>
</organism>
<dbReference type="Proteomes" id="UP000325755">
    <property type="component" value="Chromosome"/>
</dbReference>
<name>A0A5Q0BLF4_9GAMM</name>
<gene>
    <name evidence="1" type="ORF">F6R98_10265</name>
</gene>
<dbReference type="EMBL" id="CP044205">
    <property type="protein sequence ID" value="QFY42948.1"/>
    <property type="molecule type" value="Genomic_DNA"/>
</dbReference>
<dbReference type="KEGG" id="mmob:F6R98_10265"/>
<evidence type="ECO:0000313" key="2">
    <source>
        <dbReference type="Proteomes" id="UP000325755"/>
    </source>
</evidence>
<dbReference type="InParanoid" id="A0A5Q0BLF4"/>
<reference evidence="1 2" key="1">
    <citation type="submission" date="2019-09" db="EMBL/GenBank/DDBJ databases">
        <title>Ecophysiology of the spiral-shaped methanotroph Methylospira mobilis as revealed by the complete genome sequence.</title>
        <authorList>
            <person name="Oshkin I.Y."/>
            <person name="Dedysh S.N."/>
            <person name="Miroshnikov K."/>
            <person name="Danilova O.V."/>
            <person name="Hakobyan A."/>
            <person name="Liesack W."/>
        </authorList>
    </citation>
    <scope>NUCLEOTIDE SEQUENCE [LARGE SCALE GENOMIC DNA]</scope>
    <source>
        <strain evidence="1 2">Shm1</strain>
    </source>
</reference>